<feature type="region of interest" description="Disordered" evidence="1">
    <location>
        <begin position="1"/>
        <end position="65"/>
    </location>
</feature>
<dbReference type="AlphaFoldDB" id="A0A9Q1KF57"/>
<reference evidence="2" key="1">
    <citation type="submission" date="2022-04" db="EMBL/GenBank/DDBJ databases">
        <title>Carnegiea gigantea Genome sequencing and assembly v2.</title>
        <authorList>
            <person name="Copetti D."/>
            <person name="Sanderson M.J."/>
            <person name="Burquez A."/>
            <person name="Wojciechowski M.F."/>
        </authorList>
    </citation>
    <scope>NUCLEOTIDE SEQUENCE</scope>
    <source>
        <strain evidence="2">SGP5-SGP5p</strain>
        <tissue evidence="2">Aerial part</tissue>
    </source>
</reference>
<keyword evidence="3" id="KW-1185">Reference proteome</keyword>
<dbReference type="GO" id="GO:0006357">
    <property type="term" value="P:regulation of transcription by RNA polymerase II"/>
    <property type="evidence" value="ECO:0007669"/>
    <property type="project" value="TreeGrafter"/>
</dbReference>
<dbReference type="GO" id="GO:1990837">
    <property type="term" value="F:sequence-specific double-stranded DNA binding"/>
    <property type="evidence" value="ECO:0007669"/>
    <property type="project" value="TreeGrafter"/>
</dbReference>
<dbReference type="PANTHER" id="PTHR34396">
    <property type="entry name" value="OS03G0264950 PROTEIN-RELATED"/>
    <property type="match status" value="1"/>
</dbReference>
<name>A0A9Q1KF57_9CARY</name>
<dbReference type="Proteomes" id="UP001153076">
    <property type="component" value="Unassembled WGS sequence"/>
</dbReference>
<dbReference type="PANTHER" id="PTHR34396:SF24">
    <property type="entry name" value="BED-TYPE DOMAIN-CONTAINING PROTEIN"/>
    <property type="match status" value="1"/>
</dbReference>
<accession>A0A9Q1KF57</accession>
<protein>
    <submittedName>
        <fullName evidence="2">Uncharacterized protein</fullName>
    </submittedName>
</protein>
<proteinExistence type="predicted"/>
<evidence type="ECO:0000256" key="1">
    <source>
        <dbReference type="SAM" id="MobiDB-lite"/>
    </source>
</evidence>
<dbReference type="InterPro" id="IPR053031">
    <property type="entry name" value="Cuticle_assoc_protein"/>
</dbReference>
<feature type="compositionally biased region" description="Low complexity" evidence="1">
    <location>
        <begin position="23"/>
        <end position="32"/>
    </location>
</feature>
<dbReference type="EMBL" id="JAKOGI010000154">
    <property type="protein sequence ID" value="KAJ8441774.1"/>
    <property type="molecule type" value="Genomic_DNA"/>
</dbReference>
<evidence type="ECO:0000313" key="2">
    <source>
        <dbReference type="EMBL" id="KAJ8441774.1"/>
    </source>
</evidence>
<dbReference type="GO" id="GO:0005634">
    <property type="term" value="C:nucleus"/>
    <property type="evidence" value="ECO:0007669"/>
    <property type="project" value="TreeGrafter"/>
</dbReference>
<gene>
    <name evidence="2" type="ORF">Cgig2_009020</name>
</gene>
<organism evidence="2 3">
    <name type="scientific">Carnegiea gigantea</name>
    <dbReference type="NCBI Taxonomy" id="171969"/>
    <lineage>
        <taxon>Eukaryota</taxon>
        <taxon>Viridiplantae</taxon>
        <taxon>Streptophyta</taxon>
        <taxon>Embryophyta</taxon>
        <taxon>Tracheophyta</taxon>
        <taxon>Spermatophyta</taxon>
        <taxon>Magnoliopsida</taxon>
        <taxon>eudicotyledons</taxon>
        <taxon>Gunneridae</taxon>
        <taxon>Pentapetalae</taxon>
        <taxon>Caryophyllales</taxon>
        <taxon>Cactineae</taxon>
        <taxon>Cactaceae</taxon>
        <taxon>Cactoideae</taxon>
        <taxon>Echinocereeae</taxon>
        <taxon>Carnegiea</taxon>
    </lineage>
</organism>
<sequence>MAPRRRVDTTGTRGRGRRGSAGGASSPSPLGRYTTPEPIYPSGSSTPCAPIAVEVDDDSPSDKKRHWTSSVWKQYNMKEGKHFSNGKDRAYCKYYNGGPVDADSSNGTSNFRRHTESCSARSSTDVGQMMMTKDGKLARKINRLEYKELVAQAIIRHGYPYTFVEHEGNCTIHNFRIG</sequence>
<dbReference type="OrthoDB" id="1873329at2759"/>
<comment type="caution">
    <text evidence="2">The sequence shown here is derived from an EMBL/GenBank/DDBJ whole genome shotgun (WGS) entry which is preliminary data.</text>
</comment>
<evidence type="ECO:0000313" key="3">
    <source>
        <dbReference type="Proteomes" id="UP001153076"/>
    </source>
</evidence>